<feature type="region of interest" description="Disordered" evidence="2">
    <location>
        <begin position="199"/>
        <end position="221"/>
    </location>
</feature>
<dbReference type="STRING" id="1268072.PSAB_22155"/>
<feature type="transmembrane region" description="Helical" evidence="3">
    <location>
        <begin position="12"/>
        <end position="30"/>
    </location>
</feature>
<keyword evidence="3" id="KW-0812">Transmembrane</keyword>
<dbReference type="PATRIC" id="fig|1268072.3.peg.4565"/>
<keyword evidence="1" id="KW-0175">Coiled coil</keyword>
<proteinExistence type="predicted"/>
<dbReference type="InterPro" id="IPR007690">
    <property type="entry name" value="T2SS_GspM"/>
</dbReference>
<dbReference type="RefSeq" id="WP_025336768.1">
    <property type="nucleotide sequence ID" value="NZ_CP004078.1"/>
</dbReference>
<dbReference type="Gene3D" id="3.30.70.60">
    <property type="match status" value="1"/>
</dbReference>
<accession>X4ZSA8</accession>
<reference evidence="4 5" key="1">
    <citation type="journal article" date="2014" name="PLoS Genet.">
        <title>Comparative Genomic Analysis of N2-Fixing and Non-N2-Fixing Paenibacillus spp.: Organization, Evolution and Expression of the Nitrogen Fixation Genes.</title>
        <authorList>
            <person name="Xie J.B."/>
            <person name="Du Z."/>
            <person name="Bai L."/>
            <person name="Tian C."/>
            <person name="Zhang Y."/>
            <person name="Xie J.Y."/>
            <person name="Wang T."/>
            <person name="Liu X."/>
            <person name="Chen X."/>
            <person name="Cheng Q."/>
            <person name="Chen S."/>
            <person name="Li J."/>
        </authorList>
    </citation>
    <scope>NUCLEOTIDE SEQUENCE [LARGE SCALE GENOMIC DNA]</scope>
    <source>
        <strain evidence="4 5">T27</strain>
    </source>
</reference>
<dbReference type="eggNOG" id="ENOG5033DQC">
    <property type="taxonomic scope" value="Bacteria"/>
</dbReference>
<dbReference type="GO" id="GO:0043107">
    <property type="term" value="P:type IV pilus-dependent motility"/>
    <property type="evidence" value="ECO:0007669"/>
    <property type="project" value="InterPro"/>
</dbReference>
<protein>
    <recommendedName>
        <fullName evidence="6">Type IV pilus assembly protein PilO</fullName>
    </recommendedName>
</protein>
<dbReference type="OrthoDB" id="2678807at2"/>
<keyword evidence="3" id="KW-0472">Membrane</keyword>
<keyword evidence="5" id="KW-1185">Reference proteome</keyword>
<feature type="coiled-coil region" evidence="1">
    <location>
        <begin position="30"/>
        <end position="64"/>
    </location>
</feature>
<dbReference type="GO" id="GO:0043683">
    <property type="term" value="P:type IV pilus assembly"/>
    <property type="evidence" value="ECO:0007669"/>
    <property type="project" value="InterPro"/>
</dbReference>
<dbReference type="Proteomes" id="UP000019772">
    <property type="component" value="Chromosome"/>
</dbReference>
<evidence type="ECO:0000313" key="5">
    <source>
        <dbReference type="Proteomes" id="UP000019772"/>
    </source>
</evidence>
<dbReference type="AlphaFoldDB" id="X4ZSA8"/>
<dbReference type="Pfam" id="PF04612">
    <property type="entry name" value="T2SSM"/>
    <property type="match status" value="1"/>
</dbReference>
<evidence type="ECO:0000313" key="4">
    <source>
        <dbReference type="EMBL" id="AHV99320.1"/>
    </source>
</evidence>
<organism evidence="4 5">
    <name type="scientific">Paenibacillus sabinae T27</name>
    <dbReference type="NCBI Taxonomy" id="1268072"/>
    <lineage>
        <taxon>Bacteria</taxon>
        <taxon>Bacillati</taxon>
        <taxon>Bacillota</taxon>
        <taxon>Bacilli</taxon>
        <taxon>Bacillales</taxon>
        <taxon>Paenibacillaceae</taxon>
        <taxon>Paenibacillus</taxon>
    </lineage>
</organism>
<sequence length="221" mass="24228">MEQINKYRSPIVLGVLILFLMLLAFYLLGLQPASRKISEQEAQLAQLNEQNQLLQTQIDKLQSSSPGAEEEEALLAQLPRGDNSEQLILDLRAIGTMTSARLKDISFTAGNVNPIQEMTGASTAAYPTVKAFKMTAIVEGDYTSIRNWMKALQMLPRIINVDSFVFQRASAKNPGAAQTMNSILTATVSFTAYYEEADQGKDGDKNTWTQSGSDQTALAGQ</sequence>
<gene>
    <name evidence="4" type="ORF">PSAB_22155</name>
</gene>
<evidence type="ECO:0008006" key="6">
    <source>
        <dbReference type="Google" id="ProtNLM"/>
    </source>
</evidence>
<dbReference type="InterPro" id="IPR014717">
    <property type="entry name" value="Transl_elong_EF1B/ribsomal_bS6"/>
</dbReference>
<name>X4ZSA8_9BACL</name>
<dbReference type="HOGENOM" id="CLU_1359279_0_0_9"/>
<feature type="compositionally biased region" description="Polar residues" evidence="2">
    <location>
        <begin position="206"/>
        <end position="221"/>
    </location>
</feature>
<evidence type="ECO:0000256" key="1">
    <source>
        <dbReference type="SAM" id="Coils"/>
    </source>
</evidence>
<dbReference type="KEGG" id="psab:PSAB_22155"/>
<evidence type="ECO:0000256" key="2">
    <source>
        <dbReference type="SAM" id="MobiDB-lite"/>
    </source>
</evidence>
<keyword evidence="3" id="KW-1133">Transmembrane helix</keyword>
<dbReference type="EMBL" id="CP004078">
    <property type="protein sequence ID" value="AHV99320.1"/>
    <property type="molecule type" value="Genomic_DNA"/>
</dbReference>
<evidence type="ECO:0000256" key="3">
    <source>
        <dbReference type="SAM" id="Phobius"/>
    </source>
</evidence>